<dbReference type="Pfam" id="PF04607">
    <property type="entry name" value="RelA_SpoT"/>
    <property type="match status" value="1"/>
</dbReference>
<dbReference type="Gene3D" id="1.10.287.860">
    <property type="entry name" value="Nucleotidyltransferase"/>
    <property type="match status" value="1"/>
</dbReference>
<dbReference type="InterPro" id="IPR007685">
    <property type="entry name" value="RelA_SpoT"/>
</dbReference>
<dbReference type="Proteomes" id="UP000260721">
    <property type="component" value="Unassembled WGS sequence"/>
</dbReference>
<dbReference type="STRING" id="1123313.GCA_000420345_01110"/>
<reference evidence="3 4" key="1">
    <citation type="submission" date="2018-08" db="EMBL/GenBank/DDBJ databases">
        <title>A genome reference for cultivated species of the human gut microbiota.</title>
        <authorList>
            <person name="Zou Y."/>
            <person name="Xue W."/>
            <person name="Luo G."/>
        </authorList>
    </citation>
    <scope>NUCLEOTIDE SEQUENCE [LARGE SCALE GENOMIC DNA]</scope>
    <source>
        <strain evidence="3 4">TF08-11</strain>
    </source>
</reference>
<dbReference type="PANTHER" id="PTHR47837:SF2">
    <property type="entry name" value="GTP PYROPHOSPHOKINASE YWAC"/>
    <property type="match status" value="1"/>
</dbReference>
<evidence type="ECO:0000313" key="4">
    <source>
        <dbReference type="Proteomes" id="UP000260721"/>
    </source>
</evidence>
<dbReference type="UniPathway" id="UPA00908">
    <property type="reaction ID" value="UER00884"/>
</dbReference>
<organism evidence="3 4">
    <name type="scientific">Faecalicoccus pleomorphus</name>
    <dbReference type="NCBI Taxonomy" id="1323"/>
    <lineage>
        <taxon>Bacteria</taxon>
        <taxon>Bacillati</taxon>
        <taxon>Bacillota</taxon>
        <taxon>Erysipelotrichia</taxon>
        <taxon>Erysipelotrichales</taxon>
        <taxon>Erysipelotrichaceae</taxon>
        <taxon>Faecalicoccus</taxon>
    </lineage>
</organism>
<gene>
    <name evidence="3" type="ORF">DXC78_00830</name>
</gene>
<dbReference type="CDD" id="cd05399">
    <property type="entry name" value="NT_Rel-Spo_like"/>
    <property type="match status" value="1"/>
</dbReference>
<dbReference type="SMART" id="SM00954">
    <property type="entry name" value="RelA_SpoT"/>
    <property type="match status" value="1"/>
</dbReference>
<dbReference type="InterPro" id="IPR052366">
    <property type="entry name" value="GTP_Pyrophosphokinase"/>
</dbReference>
<comment type="caution">
    <text evidence="3">The sequence shown here is derived from an EMBL/GenBank/DDBJ whole genome shotgun (WGS) entry which is preliminary data.</text>
</comment>
<dbReference type="AlphaFoldDB" id="A0A3E3E8C3"/>
<protein>
    <submittedName>
        <fullName evidence="3">GTP pyrophosphokinase family protein</fullName>
    </submittedName>
</protein>
<dbReference type="EMBL" id="QUSK01000001">
    <property type="protein sequence ID" value="RGD78408.1"/>
    <property type="molecule type" value="Genomic_DNA"/>
</dbReference>
<name>A0A3E3E8C3_9FIRM</name>
<evidence type="ECO:0000313" key="3">
    <source>
        <dbReference type="EMBL" id="RGD78408.1"/>
    </source>
</evidence>
<keyword evidence="3" id="KW-0418">Kinase</keyword>
<evidence type="ECO:0000256" key="1">
    <source>
        <dbReference type="ARBA" id="ARBA00004976"/>
    </source>
</evidence>
<sequence length="224" mass="26389">MENNACLIEDAKVLLFKQIQEDSIPLRTLMAYYRCAIMEVETKFRVLNEEFSIEREHNPIETIKSRLKSPESIINKLQNRNLPLTVQSIETNLFDIAGIRVICSFQNDIYLLAEYLLSQDDIELVEIKDYIKSPKKNGYRSLHLIVRVPIFLHEEKRSMNVEVQFRTIAMDSWASLEHKIRYKKELDEQTLKTINDDLLECALLSARLDEKMEKVHQQSMKKKL</sequence>
<accession>A0A3E3E8C3</accession>
<dbReference type="SUPFAM" id="SSF81301">
    <property type="entry name" value="Nucleotidyltransferase"/>
    <property type="match status" value="1"/>
</dbReference>
<dbReference type="GO" id="GO:0016301">
    <property type="term" value="F:kinase activity"/>
    <property type="evidence" value="ECO:0007669"/>
    <property type="project" value="UniProtKB-KW"/>
</dbReference>
<dbReference type="Gene3D" id="3.30.460.10">
    <property type="entry name" value="Beta Polymerase, domain 2"/>
    <property type="match status" value="1"/>
</dbReference>
<proteinExistence type="predicted"/>
<feature type="domain" description="RelA/SpoT" evidence="2">
    <location>
        <begin position="65"/>
        <end position="188"/>
    </location>
</feature>
<evidence type="ECO:0000259" key="2">
    <source>
        <dbReference type="SMART" id="SM00954"/>
    </source>
</evidence>
<dbReference type="GO" id="GO:0015970">
    <property type="term" value="P:guanosine tetraphosphate biosynthetic process"/>
    <property type="evidence" value="ECO:0007669"/>
    <property type="project" value="UniProtKB-UniPathway"/>
</dbReference>
<dbReference type="PANTHER" id="PTHR47837">
    <property type="entry name" value="GTP PYROPHOSPHOKINASE YJBM"/>
    <property type="match status" value="1"/>
</dbReference>
<keyword evidence="3" id="KW-0808">Transferase</keyword>
<dbReference type="InterPro" id="IPR043519">
    <property type="entry name" value="NT_sf"/>
</dbReference>
<dbReference type="RefSeq" id="WP_117445265.1">
    <property type="nucleotide sequence ID" value="NZ_CALCIP010000015.1"/>
</dbReference>
<comment type="pathway">
    <text evidence="1">Purine metabolism; ppGpp biosynthesis; ppGpp from GTP: step 1/2.</text>
</comment>